<proteinExistence type="predicted"/>
<evidence type="ECO:0000256" key="1">
    <source>
        <dbReference type="SAM" id="Phobius"/>
    </source>
</evidence>
<dbReference type="OrthoDB" id="7658896at2"/>
<keyword evidence="1" id="KW-0472">Membrane</keyword>
<comment type="caution">
    <text evidence="2">The sequence shown here is derived from an EMBL/GenBank/DDBJ whole genome shotgun (WGS) entry which is preliminary data.</text>
</comment>
<accession>A0A0P7ITK5</accession>
<gene>
    <name evidence="2" type="ORF">AKJ29_07755</name>
</gene>
<keyword evidence="1" id="KW-0812">Transmembrane</keyword>
<keyword evidence="1" id="KW-1133">Transmembrane helix</keyword>
<keyword evidence="3" id="KW-1185">Reference proteome</keyword>
<feature type="transmembrane region" description="Helical" evidence="1">
    <location>
        <begin position="45"/>
        <end position="66"/>
    </location>
</feature>
<feature type="transmembrane region" description="Helical" evidence="1">
    <location>
        <begin position="15"/>
        <end position="33"/>
    </location>
</feature>
<protein>
    <recommendedName>
        <fullName evidence="4">DUF5337 domain-containing protein</fullName>
    </recommendedName>
</protein>
<reference evidence="2 3" key="1">
    <citation type="submission" date="2015-09" db="EMBL/GenBank/DDBJ databases">
        <title>Draft genome sequence of Aliiroseovarius crassostreae CV919-312TSm, the causative agent of Roseovarius Oyster Disease (formerly Juvenile Oyster Disease).</title>
        <authorList>
            <person name="Kessner L."/>
            <person name="Spinard E."/>
            <person name="Nelson D."/>
        </authorList>
    </citation>
    <scope>NUCLEOTIDE SEQUENCE [LARGE SCALE GENOMIC DNA]</scope>
    <source>
        <strain evidence="2 3">CV919-312</strain>
    </source>
</reference>
<dbReference type="EMBL" id="LKBA01000019">
    <property type="protein sequence ID" value="KPN62154.1"/>
    <property type="molecule type" value="Genomic_DNA"/>
</dbReference>
<dbReference type="InterPro" id="IPR020308">
    <property type="entry name" value="Uncharacterised_Ynq1"/>
</dbReference>
<dbReference type="Proteomes" id="UP000050471">
    <property type="component" value="Unassembled WGS sequence"/>
</dbReference>
<evidence type="ECO:0000313" key="3">
    <source>
        <dbReference type="Proteomes" id="UP000050471"/>
    </source>
</evidence>
<dbReference type="STRING" id="154981.AKJ29_07755"/>
<dbReference type="AlphaFoldDB" id="A0A0P7ITK5"/>
<evidence type="ECO:0000313" key="2">
    <source>
        <dbReference type="EMBL" id="KPN62154.1"/>
    </source>
</evidence>
<organism evidence="2 3">
    <name type="scientific">Aliiroseovarius crassostreae</name>
    <dbReference type="NCBI Taxonomy" id="154981"/>
    <lineage>
        <taxon>Bacteria</taxon>
        <taxon>Pseudomonadati</taxon>
        <taxon>Pseudomonadota</taxon>
        <taxon>Alphaproteobacteria</taxon>
        <taxon>Rhodobacterales</taxon>
        <taxon>Paracoccaceae</taxon>
        <taxon>Aliiroseovarius</taxon>
    </lineage>
</organism>
<dbReference type="Pfam" id="PF17272">
    <property type="entry name" value="DUF5337"/>
    <property type="match status" value="1"/>
</dbReference>
<evidence type="ECO:0008006" key="4">
    <source>
        <dbReference type="Google" id="ProtNLM"/>
    </source>
</evidence>
<name>A0A0P7ITK5_9RHOB</name>
<sequence>MAQDPLNSNGRDGRVAGIVIALTGALWVGAAWVGKSLEWSNRTMALVDLMALAGFVFGLVLTYRIWRKSRRNDEG</sequence>